<evidence type="ECO:0000313" key="2">
    <source>
        <dbReference type="EMBL" id="CAA9212887.1"/>
    </source>
</evidence>
<dbReference type="AlphaFoldDB" id="A0A6J4H486"/>
<feature type="region of interest" description="Disordered" evidence="1">
    <location>
        <begin position="1"/>
        <end position="97"/>
    </location>
</feature>
<dbReference type="EMBL" id="CADCTP010000007">
    <property type="protein sequence ID" value="CAA9212887.1"/>
    <property type="molecule type" value="Genomic_DNA"/>
</dbReference>
<name>A0A6J4H486_9ACTN</name>
<proteinExistence type="predicted"/>
<feature type="non-terminal residue" evidence="2">
    <location>
        <position position="97"/>
    </location>
</feature>
<keyword evidence="2" id="KW-0560">Oxidoreductase</keyword>
<dbReference type="GO" id="GO:0004497">
    <property type="term" value="F:monooxygenase activity"/>
    <property type="evidence" value="ECO:0007669"/>
    <property type="project" value="UniProtKB-KW"/>
</dbReference>
<feature type="compositionally biased region" description="Basic and acidic residues" evidence="1">
    <location>
        <begin position="1"/>
        <end position="11"/>
    </location>
</feature>
<accession>A0A6J4H486</accession>
<reference evidence="2" key="1">
    <citation type="submission" date="2020-02" db="EMBL/GenBank/DDBJ databases">
        <authorList>
            <person name="Meier V. D."/>
        </authorList>
    </citation>
    <scope>NUCLEOTIDE SEQUENCE</scope>
    <source>
        <strain evidence="2">AVDCRST_MAG41</strain>
    </source>
</reference>
<gene>
    <name evidence="2" type="ORF">AVDCRST_MAG41-65</name>
</gene>
<keyword evidence="2" id="KW-0503">Monooxygenase</keyword>
<organism evidence="2">
    <name type="scientific">uncultured Mycobacteriales bacterium</name>
    <dbReference type="NCBI Taxonomy" id="581187"/>
    <lineage>
        <taxon>Bacteria</taxon>
        <taxon>Bacillati</taxon>
        <taxon>Actinomycetota</taxon>
        <taxon>Actinomycetes</taxon>
        <taxon>Mycobacteriales</taxon>
        <taxon>environmental samples</taxon>
    </lineage>
</organism>
<evidence type="ECO:0000256" key="1">
    <source>
        <dbReference type="SAM" id="MobiDB-lite"/>
    </source>
</evidence>
<sequence>GRLRRLGDPGARRARGAGGGAAARVLRADRRPVPLVRPARRLRRGAGGGRHPVHRRGAADPARRGGRGGRRPGRVGALPGERAGTAAVPGRGAAGGL</sequence>
<feature type="non-terminal residue" evidence="2">
    <location>
        <position position="1"/>
    </location>
</feature>
<feature type="compositionally biased region" description="Basic residues" evidence="1">
    <location>
        <begin position="64"/>
        <end position="73"/>
    </location>
</feature>
<protein>
    <submittedName>
        <fullName evidence="2">Monooxygenase</fullName>
    </submittedName>
</protein>